<dbReference type="Pfam" id="PF00583">
    <property type="entry name" value="Acetyltransf_1"/>
    <property type="match status" value="1"/>
</dbReference>
<proteinExistence type="predicted"/>
<dbReference type="RefSeq" id="WP_045571767.1">
    <property type="nucleotide sequence ID" value="NZ_CP065217.1"/>
</dbReference>
<feature type="domain" description="N-acetyltransferase" evidence="1">
    <location>
        <begin position="1"/>
        <end position="150"/>
    </location>
</feature>
<dbReference type="GO" id="GO:0016747">
    <property type="term" value="F:acyltransferase activity, transferring groups other than amino-acyl groups"/>
    <property type="evidence" value="ECO:0007669"/>
    <property type="project" value="InterPro"/>
</dbReference>
<evidence type="ECO:0000313" key="2">
    <source>
        <dbReference type="EMBL" id="QPL52162.1"/>
    </source>
</evidence>
<dbReference type="AlphaFoldDB" id="A0AAJ4LSR7"/>
<evidence type="ECO:0000313" key="3">
    <source>
        <dbReference type="Proteomes" id="UP000594435"/>
    </source>
</evidence>
<dbReference type="CDD" id="cd04301">
    <property type="entry name" value="NAT_SF"/>
    <property type="match status" value="1"/>
</dbReference>
<accession>A0AAJ4LSR7</accession>
<gene>
    <name evidence="2" type="ORF">I3X05_08400</name>
</gene>
<reference evidence="2 3" key="1">
    <citation type="submission" date="2020-11" db="EMBL/GenBank/DDBJ databases">
        <title>Complete and Circularized Genome Assembly of a human isolate of Vibrio navarrensis biotype pommerensis with MiSeq and MinION Sequence Data.</title>
        <authorList>
            <person name="Schwartz K."/>
            <person name="Borowiak M."/>
            <person name="Deneke C."/>
            <person name="Balau V."/>
            <person name="Metelmann C."/>
            <person name="Strauch E."/>
        </authorList>
    </citation>
    <scope>NUCLEOTIDE SEQUENCE [LARGE SCALE GENOMIC DNA]</scope>
    <source>
        <strain evidence="2 3">20-VB00237</strain>
    </source>
</reference>
<evidence type="ECO:0000259" key="1">
    <source>
        <dbReference type="PROSITE" id="PS51186"/>
    </source>
</evidence>
<dbReference type="PANTHER" id="PTHR43072">
    <property type="entry name" value="N-ACETYLTRANSFERASE"/>
    <property type="match status" value="1"/>
</dbReference>
<dbReference type="InterPro" id="IPR000182">
    <property type="entry name" value="GNAT_dom"/>
</dbReference>
<dbReference type="PROSITE" id="PS51186">
    <property type="entry name" value="GNAT"/>
    <property type="match status" value="1"/>
</dbReference>
<dbReference type="InterPro" id="IPR016181">
    <property type="entry name" value="Acyl_CoA_acyltransferase"/>
</dbReference>
<organism evidence="2 3">
    <name type="scientific">Vibrio navarrensis</name>
    <dbReference type="NCBI Taxonomy" id="29495"/>
    <lineage>
        <taxon>Bacteria</taxon>
        <taxon>Pseudomonadati</taxon>
        <taxon>Pseudomonadota</taxon>
        <taxon>Gammaproteobacteria</taxon>
        <taxon>Vibrionales</taxon>
        <taxon>Vibrionaceae</taxon>
        <taxon>Vibrio</taxon>
    </lineage>
</organism>
<dbReference type="SUPFAM" id="SSF55729">
    <property type="entry name" value="Acyl-CoA N-acyltransferases (Nat)"/>
    <property type="match status" value="1"/>
</dbReference>
<dbReference type="PANTHER" id="PTHR43072:SF60">
    <property type="entry name" value="L-2,4-DIAMINOBUTYRIC ACID ACETYLTRANSFERASE"/>
    <property type="match status" value="1"/>
</dbReference>
<dbReference type="EMBL" id="CP065217">
    <property type="protein sequence ID" value="QPL52162.1"/>
    <property type="molecule type" value="Genomic_DNA"/>
</dbReference>
<dbReference type="Proteomes" id="UP000594435">
    <property type="component" value="Chromosome 1"/>
</dbReference>
<dbReference type="Gene3D" id="3.40.630.30">
    <property type="match status" value="1"/>
</dbReference>
<protein>
    <submittedName>
        <fullName evidence="2">GNAT family N-acetyltransferase</fullName>
    </submittedName>
</protein>
<sequence length="150" mass="17047">MKILKASISELDQIVSLFDDYRRFYGQKSDIDAAREFLRNRFANNESVIFLAMTESNEALGFVQLYPSFSSVAMKPMWYLNDLFVSDGSRNQGVARALLQKVKCFAKETNALTVKLATSATNDKAKSLYESEGYDKIVAFEHYTQKVKQA</sequence>
<name>A0AAJ4LSR7_9VIBR</name>